<protein>
    <submittedName>
        <fullName evidence="14">DUF1211 domain-containing protein</fullName>
    </submittedName>
</protein>
<evidence type="ECO:0000256" key="7">
    <source>
        <dbReference type="ARBA" id="ARBA00022958"/>
    </source>
</evidence>
<proteinExistence type="inferred from homology"/>
<reference evidence="14" key="1">
    <citation type="submission" date="2021-06" db="EMBL/GenBank/DDBJ databases">
        <title>Complete genome sequence of Nocardioides sp. G188.</title>
        <authorList>
            <person name="Im W.-T."/>
        </authorList>
    </citation>
    <scope>NUCLEOTIDE SEQUENCE</scope>
    <source>
        <strain evidence="14">G188</strain>
    </source>
</reference>
<accession>A0A975Y0W4</accession>
<keyword evidence="5 13" id="KW-0812">Transmembrane</keyword>
<evidence type="ECO:0000313" key="15">
    <source>
        <dbReference type="Proteomes" id="UP000683575"/>
    </source>
</evidence>
<dbReference type="RefSeq" id="WP_216940477.1">
    <property type="nucleotide sequence ID" value="NZ_CP077062.1"/>
</dbReference>
<dbReference type="PANTHER" id="PTHR31462">
    <property type="entry name" value="ENDOSOMAL/LYSOSOMAL POTASSIUM CHANNEL TMEM175"/>
    <property type="match status" value="1"/>
</dbReference>
<evidence type="ECO:0000256" key="13">
    <source>
        <dbReference type="SAM" id="Phobius"/>
    </source>
</evidence>
<comment type="subcellular location">
    <subcellularLocation>
        <location evidence="1">Membrane</location>
        <topology evidence="1">Multi-pass membrane protein</topology>
    </subcellularLocation>
</comment>
<dbReference type="GO" id="GO:0005267">
    <property type="term" value="F:potassium channel activity"/>
    <property type="evidence" value="ECO:0007669"/>
    <property type="project" value="UniProtKB-KW"/>
</dbReference>
<feature type="transmembrane region" description="Helical" evidence="13">
    <location>
        <begin position="161"/>
        <end position="181"/>
    </location>
</feature>
<dbReference type="AlphaFoldDB" id="A0A975Y0W4"/>
<dbReference type="GO" id="GO:0015252">
    <property type="term" value="F:proton channel activity"/>
    <property type="evidence" value="ECO:0007669"/>
    <property type="project" value="InterPro"/>
</dbReference>
<keyword evidence="4" id="KW-0633">Potassium transport</keyword>
<dbReference type="GO" id="GO:0016020">
    <property type="term" value="C:membrane"/>
    <property type="evidence" value="ECO:0007669"/>
    <property type="project" value="UniProtKB-SubCell"/>
</dbReference>
<feature type="transmembrane region" description="Helical" evidence="13">
    <location>
        <begin position="94"/>
        <end position="111"/>
    </location>
</feature>
<keyword evidence="7" id="KW-0630">Potassium</keyword>
<name>A0A975Y0W4_9ACTN</name>
<comment type="similarity">
    <text evidence="2">Belongs to the TMEM175 family.</text>
</comment>
<keyword evidence="6" id="KW-0631">Potassium channel</keyword>
<evidence type="ECO:0000256" key="6">
    <source>
        <dbReference type="ARBA" id="ARBA00022826"/>
    </source>
</evidence>
<comment type="catalytic activity">
    <reaction evidence="12">
        <text>K(+)(in) = K(+)(out)</text>
        <dbReference type="Rhea" id="RHEA:29463"/>
        <dbReference type="ChEBI" id="CHEBI:29103"/>
    </reaction>
</comment>
<organism evidence="14 15">
    <name type="scientific">Nocardioides panacis</name>
    <dbReference type="NCBI Taxonomy" id="2849501"/>
    <lineage>
        <taxon>Bacteria</taxon>
        <taxon>Bacillati</taxon>
        <taxon>Actinomycetota</taxon>
        <taxon>Actinomycetes</taxon>
        <taxon>Propionibacteriales</taxon>
        <taxon>Nocardioidaceae</taxon>
        <taxon>Nocardioides</taxon>
    </lineage>
</organism>
<keyword evidence="10 13" id="KW-0472">Membrane</keyword>
<evidence type="ECO:0000256" key="8">
    <source>
        <dbReference type="ARBA" id="ARBA00022989"/>
    </source>
</evidence>
<dbReference type="InterPro" id="IPR010617">
    <property type="entry name" value="TMEM175-like"/>
</dbReference>
<feature type="transmembrane region" description="Helical" evidence="13">
    <location>
        <begin position="17"/>
        <end position="37"/>
    </location>
</feature>
<keyword evidence="15" id="KW-1185">Reference proteome</keyword>
<dbReference type="EMBL" id="CP077062">
    <property type="protein sequence ID" value="QWZ08749.1"/>
    <property type="molecule type" value="Genomic_DNA"/>
</dbReference>
<dbReference type="Proteomes" id="UP000683575">
    <property type="component" value="Chromosome"/>
</dbReference>
<dbReference type="PANTHER" id="PTHR31462:SF5">
    <property type="entry name" value="ENDOSOMAL_LYSOSOMAL PROTON CHANNEL TMEM175"/>
    <property type="match status" value="1"/>
</dbReference>
<evidence type="ECO:0000256" key="9">
    <source>
        <dbReference type="ARBA" id="ARBA00023065"/>
    </source>
</evidence>
<evidence type="ECO:0000256" key="3">
    <source>
        <dbReference type="ARBA" id="ARBA00022448"/>
    </source>
</evidence>
<evidence type="ECO:0000256" key="1">
    <source>
        <dbReference type="ARBA" id="ARBA00004141"/>
    </source>
</evidence>
<evidence type="ECO:0000256" key="5">
    <source>
        <dbReference type="ARBA" id="ARBA00022692"/>
    </source>
</evidence>
<evidence type="ECO:0000256" key="12">
    <source>
        <dbReference type="ARBA" id="ARBA00034430"/>
    </source>
</evidence>
<evidence type="ECO:0000256" key="4">
    <source>
        <dbReference type="ARBA" id="ARBA00022538"/>
    </source>
</evidence>
<keyword evidence="3" id="KW-0813">Transport</keyword>
<dbReference type="Pfam" id="PF06736">
    <property type="entry name" value="TMEM175"/>
    <property type="match status" value="1"/>
</dbReference>
<evidence type="ECO:0000256" key="10">
    <source>
        <dbReference type="ARBA" id="ARBA00023136"/>
    </source>
</evidence>
<keyword evidence="9" id="KW-0406">Ion transport</keyword>
<keyword evidence="11" id="KW-0407">Ion channel</keyword>
<feature type="transmembrane region" description="Helical" evidence="13">
    <location>
        <begin position="57"/>
        <end position="74"/>
    </location>
</feature>
<feature type="transmembrane region" description="Helical" evidence="13">
    <location>
        <begin position="123"/>
        <end position="140"/>
    </location>
</feature>
<evidence type="ECO:0000313" key="14">
    <source>
        <dbReference type="EMBL" id="QWZ08749.1"/>
    </source>
</evidence>
<keyword evidence="8 13" id="KW-1133">Transmembrane helix</keyword>
<gene>
    <name evidence="14" type="ORF">KRR39_02520</name>
</gene>
<evidence type="ECO:0000256" key="11">
    <source>
        <dbReference type="ARBA" id="ARBA00023303"/>
    </source>
</evidence>
<dbReference type="KEGG" id="nps:KRR39_02520"/>
<evidence type="ECO:0000256" key="2">
    <source>
        <dbReference type="ARBA" id="ARBA00006920"/>
    </source>
</evidence>
<sequence>MTDTGRVGERSRDLERLLTFVDAVAAIAITLLVLPLVDLVPELQENDSVAGLLRAHQVDVGAFLLSFVVIWSLWSAQHRLMRTVIAQDHVVSRLLMLWTLTIVFLPFPTALVTREGHEPVTKVLYIGTMALSSACLALIAHRVGRQRSVRDTDVRPDPAPAWATTIGFLVALALSLAVPALDYLPLLLLLLTEPTVRAARRIGWAPRP</sequence>